<dbReference type="AlphaFoldDB" id="A0A0Q9Y7K4"/>
<reference evidence="1 2" key="1">
    <citation type="submission" date="2015-06" db="EMBL/GenBank/DDBJ databases">
        <title>Genome sequencing project of Bacillus galactosidilyticus PL133.</title>
        <authorList>
            <person name="Gaiero J."/>
            <person name="Nicol R."/>
            <person name="Habash M."/>
        </authorList>
    </citation>
    <scope>NUCLEOTIDE SEQUENCE [LARGE SCALE GENOMIC DNA]</scope>
    <source>
        <strain evidence="1 2">PL133</strain>
    </source>
</reference>
<dbReference type="EMBL" id="LGPB01000026">
    <property type="protein sequence ID" value="KRG16848.1"/>
    <property type="molecule type" value="Genomic_DNA"/>
</dbReference>
<proteinExistence type="predicted"/>
<evidence type="ECO:0000313" key="1">
    <source>
        <dbReference type="EMBL" id="KRG16848.1"/>
    </source>
</evidence>
<dbReference type="PATRIC" id="fig|217031.4.peg.972"/>
<name>A0A0Q9Y7K4_9BACI</name>
<sequence>MELGVGFKEELQGEAVKQDGLATVVWHEGKEKYFVNLLDTDLKKVFNMRQYRKEKYMQDGRHLLVLTQNGFHRELLEEIRHVELLGSASARSGRILGTFRGMSCPSKDVLNFF</sequence>
<gene>
    <name evidence="1" type="ORF">ACA29_02915</name>
</gene>
<evidence type="ECO:0000313" key="2">
    <source>
        <dbReference type="Proteomes" id="UP000053881"/>
    </source>
</evidence>
<dbReference type="Proteomes" id="UP000053881">
    <property type="component" value="Unassembled WGS sequence"/>
</dbReference>
<protein>
    <submittedName>
        <fullName evidence="1">Uncharacterized protein</fullName>
    </submittedName>
</protein>
<accession>A0A0Q9Y7K4</accession>
<comment type="caution">
    <text evidence="1">The sequence shown here is derived from an EMBL/GenBank/DDBJ whole genome shotgun (WGS) entry which is preliminary data.</text>
</comment>
<organism evidence="1 2">
    <name type="scientific">Lederbergia galactosidilytica</name>
    <dbReference type="NCBI Taxonomy" id="217031"/>
    <lineage>
        <taxon>Bacteria</taxon>
        <taxon>Bacillati</taxon>
        <taxon>Bacillota</taxon>
        <taxon>Bacilli</taxon>
        <taxon>Bacillales</taxon>
        <taxon>Bacillaceae</taxon>
        <taxon>Lederbergia</taxon>
    </lineage>
</organism>